<dbReference type="GO" id="GO:0005634">
    <property type="term" value="C:nucleus"/>
    <property type="evidence" value="ECO:0000318"/>
    <property type="project" value="GO_Central"/>
</dbReference>
<keyword evidence="8" id="KW-1185">Reference proteome</keyword>
<dbReference type="CDD" id="cd00202">
    <property type="entry name" value="ZnF_GATA"/>
    <property type="match status" value="1"/>
</dbReference>
<dbReference type="GO" id="GO:0000976">
    <property type="term" value="F:transcription cis-regulatory region binding"/>
    <property type="evidence" value="ECO:0000318"/>
    <property type="project" value="GO_Central"/>
</dbReference>
<evidence type="ECO:0000256" key="4">
    <source>
        <dbReference type="PROSITE-ProRule" id="PRU00094"/>
    </source>
</evidence>
<dbReference type="PANTHER" id="PTHR45658">
    <property type="entry name" value="GATA TRANSCRIPTION FACTOR"/>
    <property type="match status" value="1"/>
</dbReference>
<dbReference type="EMBL" id="GL871013">
    <property type="protein sequence ID" value="EGC36912.1"/>
    <property type="molecule type" value="Genomic_DNA"/>
</dbReference>
<dbReference type="Gene3D" id="3.30.50.10">
    <property type="entry name" value="Erythroid Transcription Factor GATA-1, subunit A"/>
    <property type="match status" value="1"/>
</dbReference>
<evidence type="ECO:0000313" key="7">
    <source>
        <dbReference type="EMBL" id="EGC36912.1"/>
    </source>
</evidence>
<evidence type="ECO:0000313" key="8">
    <source>
        <dbReference type="Proteomes" id="UP000001064"/>
    </source>
</evidence>
<name>F0ZGM2_DICPU</name>
<dbReference type="STRING" id="5786.F0ZGM2"/>
<keyword evidence="2 4" id="KW-0863">Zinc-finger</keyword>
<dbReference type="FunCoup" id="F0ZGM2">
    <property type="interactions" value="937"/>
</dbReference>
<reference evidence="8" key="1">
    <citation type="journal article" date="2011" name="Genome Biol.">
        <title>Comparative genomics of the social amoebae Dictyostelium discoideum and Dictyostelium purpureum.</title>
        <authorList>
            <consortium name="US DOE Joint Genome Institute (JGI-PGF)"/>
            <person name="Sucgang R."/>
            <person name="Kuo A."/>
            <person name="Tian X."/>
            <person name="Salerno W."/>
            <person name="Parikh A."/>
            <person name="Feasley C.L."/>
            <person name="Dalin E."/>
            <person name="Tu H."/>
            <person name="Huang E."/>
            <person name="Barry K."/>
            <person name="Lindquist E."/>
            <person name="Shapiro H."/>
            <person name="Bruce D."/>
            <person name="Schmutz J."/>
            <person name="Salamov A."/>
            <person name="Fey P."/>
            <person name="Gaudet P."/>
            <person name="Anjard C."/>
            <person name="Babu M.M."/>
            <person name="Basu S."/>
            <person name="Bushmanova Y."/>
            <person name="van der Wel H."/>
            <person name="Katoh-Kurasawa M."/>
            <person name="Dinh C."/>
            <person name="Coutinho P.M."/>
            <person name="Saito T."/>
            <person name="Elias M."/>
            <person name="Schaap P."/>
            <person name="Kay R.R."/>
            <person name="Henrissat B."/>
            <person name="Eichinger L."/>
            <person name="Rivero F."/>
            <person name="Putnam N.H."/>
            <person name="West C.M."/>
            <person name="Loomis W.F."/>
            <person name="Chisholm R.L."/>
            <person name="Shaulsky G."/>
            <person name="Strassmann J.E."/>
            <person name="Queller D.C."/>
            <person name="Kuspa A."/>
            <person name="Grigoriev I.V."/>
        </authorList>
    </citation>
    <scope>NUCLEOTIDE SEQUENCE [LARGE SCALE GENOMIC DNA]</scope>
    <source>
        <strain evidence="8">QSDP1</strain>
    </source>
</reference>
<evidence type="ECO:0000256" key="2">
    <source>
        <dbReference type="ARBA" id="ARBA00022771"/>
    </source>
</evidence>
<dbReference type="InterPro" id="IPR051140">
    <property type="entry name" value="GATA_TF"/>
</dbReference>
<feature type="region of interest" description="Disordered" evidence="5">
    <location>
        <begin position="162"/>
        <end position="196"/>
    </location>
</feature>
<keyword evidence="3" id="KW-0862">Zinc</keyword>
<dbReference type="GeneID" id="10503949"/>
<dbReference type="KEGG" id="dpp:DICPUDRAFT_77444"/>
<protein>
    <recommendedName>
        <fullName evidence="6">GATA-type domain-containing protein</fullName>
    </recommendedName>
</protein>
<feature type="domain" description="GATA-type" evidence="6">
    <location>
        <begin position="421"/>
        <end position="480"/>
    </location>
</feature>
<evidence type="ECO:0000256" key="1">
    <source>
        <dbReference type="ARBA" id="ARBA00022723"/>
    </source>
</evidence>
<evidence type="ECO:0000256" key="5">
    <source>
        <dbReference type="SAM" id="MobiDB-lite"/>
    </source>
</evidence>
<dbReference type="GO" id="GO:0006357">
    <property type="term" value="P:regulation of transcription by RNA polymerase II"/>
    <property type="evidence" value="ECO:0000318"/>
    <property type="project" value="GO_Central"/>
</dbReference>
<dbReference type="VEuPathDB" id="AmoebaDB:DICPUDRAFT_77444"/>
<dbReference type="InterPro" id="IPR000679">
    <property type="entry name" value="Znf_GATA"/>
</dbReference>
<dbReference type="SMART" id="SM00401">
    <property type="entry name" value="ZnF_GATA"/>
    <property type="match status" value="1"/>
</dbReference>
<dbReference type="PANTHER" id="PTHR45658:SF18">
    <property type="entry name" value="PROTEIN GAT2"/>
    <property type="match status" value="1"/>
</dbReference>
<dbReference type="OMA" id="NIPQHIN"/>
<feature type="compositionally biased region" description="Low complexity" evidence="5">
    <location>
        <begin position="180"/>
        <end position="196"/>
    </location>
</feature>
<feature type="region of interest" description="Disordered" evidence="5">
    <location>
        <begin position="323"/>
        <end position="343"/>
    </location>
</feature>
<accession>F0ZGM2</accession>
<dbReference type="SUPFAM" id="SSF57716">
    <property type="entry name" value="Glucocorticoid receptor-like (DNA-binding domain)"/>
    <property type="match status" value="1"/>
</dbReference>
<dbReference type="PROSITE" id="PS00344">
    <property type="entry name" value="GATA_ZN_FINGER_1"/>
    <property type="match status" value="1"/>
</dbReference>
<evidence type="ECO:0000256" key="3">
    <source>
        <dbReference type="ARBA" id="ARBA00022833"/>
    </source>
</evidence>
<dbReference type="Proteomes" id="UP000001064">
    <property type="component" value="Unassembled WGS sequence"/>
</dbReference>
<dbReference type="OrthoDB" id="21184at2759"/>
<evidence type="ECO:0000259" key="6">
    <source>
        <dbReference type="PROSITE" id="PS50114"/>
    </source>
</evidence>
<gene>
    <name evidence="7" type="ORF">DICPUDRAFT_77444</name>
</gene>
<dbReference type="InterPro" id="IPR013088">
    <property type="entry name" value="Znf_NHR/GATA"/>
</dbReference>
<dbReference type="Pfam" id="PF00320">
    <property type="entry name" value="GATA"/>
    <property type="match status" value="1"/>
</dbReference>
<keyword evidence="1" id="KW-0479">Metal-binding</keyword>
<dbReference type="GO" id="GO:0008270">
    <property type="term" value="F:zinc ion binding"/>
    <property type="evidence" value="ECO:0007669"/>
    <property type="project" value="UniProtKB-KW"/>
</dbReference>
<dbReference type="eggNOG" id="KOG1601">
    <property type="taxonomic scope" value="Eukaryota"/>
</dbReference>
<proteinExistence type="predicted"/>
<sequence>MQDNLYNQSIPNKGSFEEYNQNDNSFFFEPIDKYIDSYGIINDEYVPTNSTNTNNNSDSLLFPVFLGSLSNTPKKTPNGLSKYLQSNSIIPSLPISQPSEAEPVSSQVVPNTLNSSSDYMLPIYNDIHNTNETQINTNNTSNNIPEPNCNINETNKYNNTQTIPINTQNNKKNEKKKPTKQLNNTQGTNSNVNNTQLNNEINEMNDISYNGNTQQNSNNCINNININNNINNNYVYSYQSSPNYSNVTIQEQEKMQLTSNCFNLIQYCNQLSYITKQAYNNPYVVPEELNALSTLGNYIQYEISAIKSSLIKRPLKDTQKIYSNTTMNSPRNNYDQSMLVPSSYGNSPLPSNSGYYSPIPDQNNSSNVFSSAISSPFPSNSPPNISGKVVKKNQIKTFKQSPTYINLTENMIRAQTKKNKKSSNRTCVNCKTSDTPEWRRGPQGAKTLCNACGIRYRLQQQQQQGNEDYNIKKENCIQTNNVITTQQNNNFGDQFINSK</sequence>
<dbReference type="PROSITE" id="PS50114">
    <property type="entry name" value="GATA_ZN_FINGER_2"/>
    <property type="match status" value="1"/>
</dbReference>
<organism evidence="7 8">
    <name type="scientific">Dictyostelium purpureum</name>
    <name type="common">Slime mold</name>
    <dbReference type="NCBI Taxonomy" id="5786"/>
    <lineage>
        <taxon>Eukaryota</taxon>
        <taxon>Amoebozoa</taxon>
        <taxon>Evosea</taxon>
        <taxon>Eumycetozoa</taxon>
        <taxon>Dictyostelia</taxon>
        <taxon>Dictyosteliales</taxon>
        <taxon>Dictyosteliaceae</taxon>
        <taxon>Dictyostelium</taxon>
    </lineage>
</organism>
<dbReference type="RefSeq" id="XP_003286555.1">
    <property type="nucleotide sequence ID" value="XM_003286507.1"/>
</dbReference>
<dbReference type="AlphaFoldDB" id="F0ZGM2"/>
<dbReference type="InParanoid" id="F0ZGM2"/>